<name>A0A9X2P5Q5_9BACT</name>
<keyword evidence="2" id="KW-1185">Reference proteome</keyword>
<dbReference type="AlphaFoldDB" id="A0A9X2P5Q5"/>
<organism evidence="1 2">
    <name type="scientific">Aquiflexum gelatinilyticum</name>
    <dbReference type="NCBI Taxonomy" id="2961943"/>
    <lineage>
        <taxon>Bacteria</taxon>
        <taxon>Pseudomonadati</taxon>
        <taxon>Bacteroidota</taxon>
        <taxon>Cytophagia</taxon>
        <taxon>Cytophagales</taxon>
        <taxon>Cyclobacteriaceae</taxon>
        <taxon>Aquiflexum</taxon>
    </lineage>
</organism>
<sequence>MGKIERFEDLGIWKKGVEIAVQVYELADKGILASDYRSRSQIIAAALSISNNIAEGFEYNSNRAFMKYLTYAKGSAGEVRSEAYVLMLTKRITKEDYDKLYPQLVELSKEIKGFIKYLSDFEKNKDPKQVKDQNPKS</sequence>
<evidence type="ECO:0000313" key="1">
    <source>
        <dbReference type="EMBL" id="MCR9014037.1"/>
    </source>
</evidence>
<dbReference type="RefSeq" id="WP_258421915.1">
    <property type="nucleotide sequence ID" value="NZ_JANSUY010000001.1"/>
</dbReference>
<dbReference type="EMBL" id="JANSUY010000001">
    <property type="protein sequence ID" value="MCR9014037.1"/>
    <property type="molecule type" value="Genomic_DNA"/>
</dbReference>
<accession>A0A9X2P5Q5</accession>
<dbReference type="PANTHER" id="PTHR38471:SF2">
    <property type="entry name" value="FOUR HELIX BUNDLE PROTEIN"/>
    <property type="match status" value="1"/>
</dbReference>
<dbReference type="PANTHER" id="PTHR38471">
    <property type="entry name" value="FOUR HELIX BUNDLE PROTEIN"/>
    <property type="match status" value="1"/>
</dbReference>
<dbReference type="Pfam" id="PF05635">
    <property type="entry name" value="23S_rRNA_IVP"/>
    <property type="match status" value="1"/>
</dbReference>
<dbReference type="Proteomes" id="UP001142175">
    <property type="component" value="Unassembled WGS sequence"/>
</dbReference>
<dbReference type="InterPro" id="IPR036583">
    <property type="entry name" value="23S_rRNA_IVS_sf"/>
</dbReference>
<reference evidence="1" key="1">
    <citation type="submission" date="2022-08" db="EMBL/GenBank/DDBJ databases">
        <authorList>
            <person name="Zhang D."/>
        </authorList>
    </citation>
    <scope>NUCLEOTIDE SEQUENCE</scope>
    <source>
        <strain evidence="1">XJ19-11</strain>
    </source>
</reference>
<dbReference type="NCBIfam" id="TIGR02436">
    <property type="entry name" value="four helix bundle protein"/>
    <property type="match status" value="1"/>
</dbReference>
<dbReference type="Gene3D" id="1.20.1440.60">
    <property type="entry name" value="23S rRNA-intervening sequence"/>
    <property type="match status" value="1"/>
</dbReference>
<evidence type="ECO:0000313" key="2">
    <source>
        <dbReference type="Proteomes" id="UP001142175"/>
    </source>
</evidence>
<proteinExistence type="predicted"/>
<dbReference type="SUPFAM" id="SSF158446">
    <property type="entry name" value="IVS-encoded protein-like"/>
    <property type="match status" value="1"/>
</dbReference>
<protein>
    <submittedName>
        <fullName evidence="1">Four helix bundle protein</fullName>
    </submittedName>
</protein>
<dbReference type="InterPro" id="IPR012657">
    <property type="entry name" value="23S_rRNA-intervening_sequence"/>
</dbReference>
<gene>
    <name evidence="1" type="ORF">NU887_03255</name>
</gene>
<comment type="caution">
    <text evidence="1">The sequence shown here is derived from an EMBL/GenBank/DDBJ whole genome shotgun (WGS) entry which is preliminary data.</text>
</comment>